<dbReference type="Gene3D" id="3.40.50.1110">
    <property type="entry name" value="SGNH hydrolase"/>
    <property type="match status" value="1"/>
</dbReference>
<dbReference type="EMBL" id="BARS01029722">
    <property type="protein sequence ID" value="GAG07775.1"/>
    <property type="molecule type" value="Genomic_DNA"/>
</dbReference>
<feature type="transmembrane region" description="Helical" evidence="1">
    <location>
        <begin position="12"/>
        <end position="33"/>
    </location>
</feature>
<dbReference type="SUPFAM" id="SSF52266">
    <property type="entry name" value="SGNH hydrolase"/>
    <property type="match status" value="1"/>
</dbReference>
<organism evidence="2">
    <name type="scientific">marine sediment metagenome</name>
    <dbReference type="NCBI Taxonomy" id="412755"/>
    <lineage>
        <taxon>unclassified sequences</taxon>
        <taxon>metagenomes</taxon>
        <taxon>ecological metagenomes</taxon>
    </lineage>
</organism>
<protein>
    <recommendedName>
        <fullName evidence="3">SGNH hydrolase-type esterase domain-containing protein</fullName>
    </recommendedName>
</protein>
<keyword evidence="1" id="KW-0472">Membrane</keyword>
<keyword evidence="1" id="KW-1133">Transmembrane helix</keyword>
<gene>
    <name evidence="2" type="ORF">S01H1_46415</name>
</gene>
<evidence type="ECO:0000256" key="1">
    <source>
        <dbReference type="SAM" id="Phobius"/>
    </source>
</evidence>
<reference evidence="2" key="1">
    <citation type="journal article" date="2014" name="Front. Microbiol.">
        <title>High frequency of phylogenetically diverse reductive dehalogenase-homologous genes in deep subseafloor sedimentary metagenomes.</title>
        <authorList>
            <person name="Kawai M."/>
            <person name="Futagami T."/>
            <person name="Toyoda A."/>
            <person name="Takaki Y."/>
            <person name="Nishi S."/>
            <person name="Hori S."/>
            <person name="Arai W."/>
            <person name="Tsubouchi T."/>
            <person name="Morono Y."/>
            <person name="Uchiyama I."/>
            <person name="Ito T."/>
            <person name="Fujiyama A."/>
            <person name="Inagaki F."/>
            <person name="Takami H."/>
        </authorList>
    </citation>
    <scope>NUCLEOTIDE SEQUENCE</scope>
    <source>
        <strain evidence="2">Expedition CK06-06</strain>
    </source>
</reference>
<dbReference type="AlphaFoldDB" id="X0UQ13"/>
<comment type="caution">
    <text evidence="2">The sequence shown here is derived from an EMBL/GenBank/DDBJ whole genome shotgun (WGS) entry which is preliminary data.</text>
</comment>
<keyword evidence="1" id="KW-0812">Transmembrane</keyword>
<dbReference type="InterPro" id="IPR036514">
    <property type="entry name" value="SGNH_hydro_sf"/>
</dbReference>
<sequence length="222" mass="25217">MGRGSGIALRVLFALLVTLAFFFVVEVVLWIVGVPTLLTERDPFAGFSEHMRVYELDAERGVFRTPRRAVMHSFNYQEFKAAKPDNGLRVFVLGGSSAHGFPWGGRVAFTRLLGEALRATWPDRSVEAVNAAAMSYGSHRLRILAHEVLDYGPDLLLIYGGHNEFVERRFYADVLRRPEQLDRLKKLLYHWRLYSLMTRLYEGITRVREAGGPSADNTEQSV</sequence>
<evidence type="ECO:0000313" key="2">
    <source>
        <dbReference type="EMBL" id="GAG07775.1"/>
    </source>
</evidence>
<name>X0UQ13_9ZZZZ</name>
<feature type="non-terminal residue" evidence="2">
    <location>
        <position position="222"/>
    </location>
</feature>
<evidence type="ECO:0008006" key="3">
    <source>
        <dbReference type="Google" id="ProtNLM"/>
    </source>
</evidence>
<proteinExistence type="predicted"/>
<accession>X0UQ13</accession>